<gene>
    <name evidence="4" type="ORF">PDIGIT_LOCUS4095</name>
</gene>
<dbReference type="GO" id="GO:0015031">
    <property type="term" value="P:protein transport"/>
    <property type="evidence" value="ECO:0007669"/>
    <property type="project" value="UniProtKB-KW"/>
</dbReference>
<evidence type="ECO:0000256" key="2">
    <source>
        <dbReference type="SAM" id="MobiDB-lite"/>
    </source>
</evidence>
<evidence type="ECO:0000313" key="5">
    <source>
        <dbReference type="Proteomes" id="UP001152607"/>
    </source>
</evidence>
<organism evidence="4 5">
    <name type="scientific">Periconia digitata</name>
    <dbReference type="NCBI Taxonomy" id="1303443"/>
    <lineage>
        <taxon>Eukaryota</taxon>
        <taxon>Fungi</taxon>
        <taxon>Dikarya</taxon>
        <taxon>Ascomycota</taxon>
        <taxon>Pezizomycotina</taxon>
        <taxon>Dothideomycetes</taxon>
        <taxon>Pleosporomycetidae</taxon>
        <taxon>Pleosporales</taxon>
        <taxon>Massarineae</taxon>
        <taxon>Periconiaceae</taxon>
        <taxon>Periconia</taxon>
    </lineage>
</organism>
<name>A0A9W4U7W7_9PLEO</name>
<keyword evidence="5" id="KW-1185">Reference proteome</keyword>
<dbReference type="PANTHER" id="PTHR12210">
    <property type="entry name" value="DULLARD PROTEIN PHOSPHATASE"/>
    <property type="match status" value="1"/>
</dbReference>
<dbReference type="EMBL" id="CAOQHR010000002">
    <property type="protein sequence ID" value="CAI6329221.1"/>
    <property type="molecule type" value="Genomic_DNA"/>
</dbReference>
<dbReference type="InterPro" id="IPR036412">
    <property type="entry name" value="HAD-like_sf"/>
</dbReference>
<protein>
    <recommendedName>
        <fullName evidence="1">Mitochondrial import inner membrane translocase subunit TIM50</fullName>
    </recommendedName>
</protein>
<dbReference type="SMART" id="SM00577">
    <property type="entry name" value="CPDc"/>
    <property type="match status" value="1"/>
</dbReference>
<dbReference type="AlphaFoldDB" id="A0A9W4U7W7"/>
<keyword evidence="1" id="KW-0813">Transport</keyword>
<comment type="similarity">
    <text evidence="1">Belongs to the TIM50 family.</text>
</comment>
<dbReference type="Gene3D" id="3.40.50.1000">
    <property type="entry name" value="HAD superfamily/HAD-like"/>
    <property type="match status" value="1"/>
</dbReference>
<comment type="function">
    <text evidence="1">Essential component of the TIM23 complex, a complex that mediates the translocation of transit peptide-containing proteins across the mitochondrial inner membrane.</text>
</comment>
<reference evidence="4" key="1">
    <citation type="submission" date="2023-01" db="EMBL/GenBank/DDBJ databases">
        <authorList>
            <person name="Van Ghelder C."/>
            <person name="Rancurel C."/>
        </authorList>
    </citation>
    <scope>NUCLEOTIDE SEQUENCE</scope>
    <source>
        <strain evidence="4">CNCM I-4278</strain>
    </source>
</reference>
<sequence length="495" mass="55014">MSIPRVLGRLPSYKPLSLCGELTNGLNNGANRRAVTTNAGIATTAASNFHTTTMTRGNEHGDDPSSISRPAPPNNFHAPSSAQTYSTNGPALFGQNYPPSSFYQFGEQYPSQQGPQPYWQQWSPTNYYGTPQYPVPAYSQTGPATSFFSPNVPMPSAYPYPGYPTPFGGLNAQSKPFVPQDIRGAGKWDSSISNDEALRGVGASTAVEPSSREIDQEKNRCKQVVNSLLEKDVLQDIHKKEPPRIAKIMLPAPLPSNQYLAQALCTPEVHIPPERKLVILDLNGTLIYRPDSRKKPKKLISRPNLPWFLQYLFENFDVMIWSSAKPENVKALVEIGLREFRFRLVAEWARDTLGLRPEHYHKRVQCYKNLNLVWASGAIQRHAQLRGPGRCYDQRNTILIDDSALKASAQPYNLVEIPEFQGEVIKQDILGEVAGYLELLKMQQDVSKFIKREPFRADGTWMFDFGNLKPVCPVSAEGGGQGQGHEPAVLANMAG</sequence>
<dbReference type="Pfam" id="PF03031">
    <property type="entry name" value="NIF"/>
    <property type="match status" value="1"/>
</dbReference>
<feature type="compositionally biased region" description="Polar residues" evidence="2">
    <location>
        <begin position="77"/>
        <end position="89"/>
    </location>
</feature>
<evidence type="ECO:0000259" key="3">
    <source>
        <dbReference type="PROSITE" id="PS50969"/>
    </source>
</evidence>
<keyword evidence="1" id="KW-0809">Transit peptide</keyword>
<dbReference type="OrthoDB" id="1711508at2759"/>
<keyword evidence="1" id="KW-0653">Protein transport</keyword>
<comment type="subcellular location">
    <subcellularLocation>
        <location evidence="1">Mitochondrion inner membrane</location>
        <topology evidence="1">Single-pass membrane protein</topology>
    </subcellularLocation>
</comment>
<dbReference type="GO" id="GO:0005744">
    <property type="term" value="C:TIM23 mitochondrial import inner membrane translocase complex"/>
    <property type="evidence" value="ECO:0007669"/>
    <property type="project" value="UniProtKB-UniRule"/>
</dbReference>
<accession>A0A9W4U7W7</accession>
<keyword evidence="1" id="KW-0811">Translocation</keyword>
<comment type="subunit">
    <text evidence="1">Component of the TIM23 complex.</text>
</comment>
<feature type="region of interest" description="Disordered" evidence="2">
    <location>
        <begin position="48"/>
        <end position="91"/>
    </location>
</feature>
<dbReference type="InterPro" id="IPR023214">
    <property type="entry name" value="HAD_sf"/>
</dbReference>
<feature type="domain" description="FCP1 homology" evidence="3">
    <location>
        <begin position="271"/>
        <end position="440"/>
    </location>
</feature>
<dbReference type="PROSITE" id="PS50969">
    <property type="entry name" value="FCP1"/>
    <property type="match status" value="1"/>
</dbReference>
<evidence type="ECO:0000313" key="4">
    <source>
        <dbReference type="EMBL" id="CAI6329221.1"/>
    </source>
</evidence>
<dbReference type="InterPro" id="IPR004274">
    <property type="entry name" value="FCP1_dom"/>
</dbReference>
<keyword evidence="1" id="KW-0496">Mitochondrion</keyword>
<dbReference type="Proteomes" id="UP001152607">
    <property type="component" value="Unassembled WGS sequence"/>
</dbReference>
<dbReference type="SUPFAM" id="SSF56784">
    <property type="entry name" value="HAD-like"/>
    <property type="match status" value="1"/>
</dbReference>
<comment type="caution">
    <text evidence="4">The sequence shown here is derived from an EMBL/GenBank/DDBJ whole genome shotgun (WGS) entry which is preliminary data.</text>
</comment>
<feature type="region of interest" description="Disordered" evidence="2">
    <location>
        <begin position="476"/>
        <end position="495"/>
    </location>
</feature>
<dbReference type="InterPro" id="IPR050365">
    <property type="entry name" value="TIM50"/>
</dbReference>
<evidence type="ECO:0000256" key="1">
    <source>
        <dbReference type="RuleBase" id="RU365079"/>
    </source>
</evidence>
<proteinExistence type="inferred from homology"/>